<dbReference type="SUPFAM" id="SSF51735">
    <property type="entry name" value="NAD(P)-binding Rossmann-fold domains"/>
    <property type="match status" value="1"/>
</dbReference>
<sequence length="460" mass="50791">MVIISWLLSLLTGHDGPRPAHHFDFLALPAEVRNKIYSFTLTTDPSRLDREHEYDCEWCTWKPDEPQNPVFHGDDRKLPGCRCWARKGLALLLANRQIHEEAAPIFWSENDFSFRDVASFTRLVSRTLRLQYHPMIRHVTIYSDQYQSADIDHIYFRDKLFECNASGLHTLQTPACHVFTPAWTEADILNTQFAAWLRLTTSSKRGFVRKITMARIFITGSSDGLGSLTAQRLIKQGHSVVLHARSAQRASDAQKACPGSDAVLVADLTSIDETKALAAEANKLGPFDAVVHNAGLFTGFEKVQGRSGLPSLFAVNVLAPYILTSLMERPRRLVYVSSGLHRGGATRLDSLEGSVYADSKLHDIMLAKAFARRLGGVESNSVDPGWVPTKMGGKGATGDIEESIKTFAMLALGEGAAKGQTGKYFYSSKEVPCLETANDEAAQDGLLKRLAEISGVEVPQ</sequence>
<comment type="caution">
    <text evidence="4">The sequence shown here is derived from an EMBL/GenBank/DDBJ whole genome shotgun (WGS) entry which is preliminary data.</text>
</comment>
<keyword evidence="2" id="KW-0560">Oxidoreductase</keyword>
<dbReference type="InterPro" id="IPR002347">
    <property type="entry name" value="SDR_fam"/>
</dbReference>
<reference evidence="4 5" key="1">
    <citation type="submission" date="2015-05" db="EMBL/GenBank/DDBJ databases">
        <title>Distinctive expansion of gene families associated with plant cell wall degradation and secondary metabolism in the genomes of grapevine trunk pathogens.</title>
        <authorList>
            <person name="Lawrence D.P."/>
            <person name="Travadon R."/>
            <person name="Rolshausen P.E."/>
            <person name="Baumgartner K."/>
        </authorList>
    </citation>
    <scope>NUCLEOTIDE SEQUENCE [LARGE SCALE GENOMIC DNA]</scope>
    <source>
        <strain evidence="4">DA912</strain>
    </source>
</reference>
<dbReference type="OrthoDB" id="191139at2759"/>
<dbReference type="PRINTS" id="PR00081">
    <property type="entry name" value="GDHRDH"/>
</dbReference>
<reference evidence="4 5" key="2">
    <citation type="submission" date="2015-05" db="EMBL/GenBank/DDBJ databases">
        <authorList>
            <person name="Morales-Cruz A."/>
            <person name="Amrine K.C."/>
            <person name="Cantu D."/>
        </authorList>
    </citation>
    <scope>NUCLEOTIDE SEQUENCE [LARGE SCALE GENOMIC DNA]</scope>
    <source>
        <strain evidence="4">DA912</strain>
    </source>
</reference>
<dbReference type="Pfam" id="PF24864">
    <property type="entry name" value="DUF7730"/>
    <property type="match status" value="1"/>
</dbReference>
<organism evidence="4 5">
    <name type="scientific">Diaporthe ampelina</name>
    <dbReference type="NCBI Taxonomy" id="1214573"/>
    <lineage>
        <taxon>Eukaryota</taxon>
        <taxon>Fungi</taxon>
        <taxon>Dikarya</taxon>
        <taxon>Ascomycota</taxon>
        <taxon>Pezizomycotina</taxon>
        <taxon>Sordariomycetes</taxon>
        <taxon>Sordariomycetidae</taxon>
        <taxon>Diaporthales</taxon>
        <taxon>Diaporthaceae</taxon>
        <taxon>Diaporthe</taxon>
    </lineage>
</organism>
<feature type="domain" description="DUF7730" evidence="3">
    <location>
        <begin position="25"/>
        <end position="143"/>
    </location>
</feature>
<evidence type="ECO:0000256" key="1">
    <source>
        <dbReference type="ARBA" id="ARBA00006484"/>
    </source>
</evidence>
<dbReference type="PANTHER" id="PTHR24320">
    <property type="entry name" value="RETINOL DEHYDROGENASE"/>
    <property type="match status" value="1"/>
</dbReference>
<keyword evidence="5" id="KW-1185">Reference proteome</keyword>
<comment type="similarity">
    <text evidence="1">Belongs to the short-chain dehydrogenases/reductases (SDR) family.</text>
</comment>
<dbReference type="AlphaFoldDB" id="A0A0G2FNF2"/>
<dbReference type="InterPro" id="IPR036291">
    <property type="entry name" value="NAD(P)-bd_dom_sf"/>
</dbReference>
<dbReference type="InterPro" id="IPR056632">
    <property type="entry name" value="DUF7730"/>
</dbReference>
<name>A0A0G2FNF2_9PEZI</name>
<gene>
    <name evidence="4" type="ORF">UCDDA912_g04139</name>
</gene>
<proteinExistence type="inferred from homology"/>
<dbReference type="PANTHER" id="PTHR24320:SF274">
    <property type="entry name" value="CHAIN DEHYDROGENASE, PUTATIVE (AFU_ORTHOLOGUE AFUA_4G00440)-RELATED"/>
    <property type="match status" value="1"/>
</dbReference>
<evidence type="ECO:0000259" key="3">
    <source>
        <dbReference type="Pfam" id="PF24864"/>
    </source>
</evidence>
<dbReference type="Proteomes" id="UP000034680">
    <property type="component" value="Unassembled WGS sequence"/>
</dbReference>
<accession>A0A0G2FNF2</accession>
<protein>
    <submittedName>
        <fullName evidence="4">Putative short chain dehydrogenase</fullName>
    </submittedName>
</protein>
<dbReference type="Pfam" id="PF00106">
    <property type="entry name" value="adh_short"/>
    <property type="match status" value="1"/>
</dbReference>
<dbReference type="GO" id="GO:0016491">
    <property type="term" value="F:oxidoreductase activity"/>
    <property type="evidence" value="ECO:0007669"/>
    <property type="project" value="UniProtKB-KW"/>
</dbReference>
<dbReference type="Gene3D" id="3.40.50.720">
    <property type="entry name" value="NAD(P)-binding Rossmann-like Domain"/>
    <property type="match status" value="1"/>
</dbReference>
<dbReference type="STRING" id="1214573.A0A0G2FNF2"/>
<evidence type="ECO:0000256" key="2">
    <source>
        <dbReference type="ARBA" id="ARBA00023002"/>
    </source>
</evidence>
<dbReference type="EMBL" id="LCUC01000144">
    <property type="protein sequence ID" value="KKY35867.1"/>
    <property type="molecule type" value="Genomic_DNA"/>
</dbReference>
<evidence type="ECO:0000313" key="5">
    <source>
        <dbReference type="Proteomes" id="UP000034680"/>
    </source>
</evidence>
<evidence type="ECO:0000313" key="4">
    <source>
        <dbReference type="EMBL" id="KKY35867.1"/>
    </source>
</evidence>